<keyword evidence="8" id="KW-0548">Nucleotidyltransferase</keyword>
<dbReference type="VEuPathDB" id="FungiDB:DNF11_2645"/>
<proteinExistence type="inferred from homology"/>
<dbReference type="Gene3D" id="1.10.3090.10">
    <property type="entry name" value="cca-adding enzyme, domain 2"/>
    <property type="match status" value="1"/>
</dbReference>
<dbReference type="Pfam" id="PF01743">
    <property type="entry name" value="PolyA_pol"/>
    <property type="match status" value="1"/>
</dbReference>
<dbReference type="InterPro" id="IPR043519">
    <property type="entry name" value="NT_sf"/>
</dbReference>
<dbReference type="EMBL" id="CP033151">
    <property type="protein sequence ID" value="AYO43595.1"/>
    <property type="molecule type" value="Genomic_DNA"/>
</dbReference>
<organism evidence="8 9">
    <name type="scientific">Malassezia restricta (strain ATCC 96810 / NBRC 103918 / CBS 7877)</name>
    <name type="common">Seborrheic dermatitis infection agent</name>
    <dbReference type="NCBI Taxonomy" id="425264"/>
    <lineage>
        <taxon>Eukaryota</taxon>
        <taxon>Fungi</taxon>
        <taxon>Dikarya</taxon>
        <taxon>Basidiomycota</taxon>
        <taxon>Ustilaginomycotina</taxon>
        <taxon>Malasseziomycetes</taxon>
        <taxon>Malasseziales</taxon>
        <taxon>Malasseziaceae</taxon>
        <taxon>Malassezia</taxon>
    </lineage>
</organism>
<keyword evidence="4 5" id="KW-0694">RNA-binding</keyword>
<dbReference type="SUPFAM" id="SSF81301">
    <property type="entry name" value="Nucleotidyltransferase"/>
    <property type="match status" value="1"/>
</dbReference>
<dbReference type="Pfam" id="PF12627">
    <property type="entry name" value="PolyA_pol_RNAbd"/>
    <property type="match status" value="1"/>
</dbReference>
<dbReference type="OrthoDB" id="445712at2759"/>
<evidence type="ECO:0000256" key="5">
    <source>
        <dbReference type="RuleBase" id="RU003953"/>
    </source>
</evidence>
<dbReference type="AlphaFoldDB" id="A0A3G2S690"/>
<name>A0A3G2S690_MALR7</name>
<dbReference type="InterPro" id="IPR032828">
    <property type="entry name" value="PolyA_RNA-bd"/>
</dbReference>
<evidence type="ECO:0000313" key="9">
    <source>
        <dbReference type="Proteomes" id="UP000269793"/>
    </source>
</evidence>
<dbReference type="GO" id="GO:0000166">
    <property type="term" value="F:nucleotide binding"/>
    <property type="evidence" value="ECO:0007669"/>
    <property type="project" value="UniProtKB-KW"/>
</dbReference>
<evidence type="ECO:0000256" key="2">
    <source>
        <dbReference type="ARBA" id="ARBA00022679"/>
    </source>
</evidence>
<evidence type="ECO:0000256" key="3">
    <source>
        <dbReference type="ARBA" id="ARBA00022741"/>
    </source>
</evidence>
<reference evidence="8 9" key="1">
    <citation type="submission" date="2018-10" db="EMBL/GenBank/DDBJ databases">
        <title>Complete genome sequence of Malassezia restricta CBS 7877.</title>
        <authorList>
            <person name="Morand S.C."/>
            <person name="Bertignac M."/>
            <person name="Iltis A."/>
            <person name="Kolder I."/>
            <person name="Pirovano W."/>
            <person name="Jourdain R."/>
            <person name="Clavaud C."/>
        </authorList>
    </citation>
    <scope>NUCLEOTIDE SEQUENCE [LARGE SCALE GENOMIC DNA]</scope>
    <source>
        <strain evidence="8 9">CBS 7877</strain>
    </source>
</reference>
<dbReference type="PANTHER" id="PTHR13734">
    <property type="entry name" value="TRNA-NUCLEOTIDYLTRANSFERASE"/>
    <property type="match status" value="1"/>
</dbReference>
<dbReference type="PANTHER" id="PTHR13734:SF5">
    <property type="entry name" value="CCA TRNA NUCLEOTIDYLTRANSFERASE, MITOCHONDRIAL"/>
    <property type="match status" value="1"/>
</dbReference>
<evidence type="ECO:0000256" key="4">
    <source>
        <dbReference type="ARBA" id="ARBA00022884"/>
    </source>
</evidence>
<dbReference type="GO" id="GO:0003723">
    <property type="term" value="F:RNA binding"/>
    <property type="evidence" value="ECO:0007669"/>
    <property type="project" value="UniProtKB-KW"/>
</dbReference>
<dbReference type="GO" id="GO:0052929">
    <property type="term" value="F:ATP:3'-cytidine-cytidine-tRNA adenylyltransferase activity"/>
    <property type="evidence" value="ECO:0007669"/>
    <property type="project" value="TreeGrafter"/>
</dbReference>
<feature type="domain" description="tRNA nucleotidyltransferase/poly(A) polymerase RNA and SrmB- binding" evidence="7">
    <location>
        <begin position="247"/>
        <end position="308"/>
    </location>
</feature>
<sequence>MWPTLRRLRMPPSVTLTREEGFLCTLLDDACRWMQATNPSVDVDGASRTYADLSHRPTATTPCEARIAGGWVRDKLLGLPSHDLDVSLSSMTGHHFALFLKAYLESEVFPRTPLAREMQEAAPSHVRISHIGKIAANPEQSKNLETATARVLGFDLDFVNLRKEVYEGTHRIPIMSFGTPLEDAMRRDMTVNALFYNVHTAAIEDWTQHGLADLRDGIVRTPMDPTATFTDDPLRILRCVRFGSRFGYAIHPDILAALAAPASPLHAALASKVSRERVGIEVDKMLSGRDPRYALQLLAQLQLYWVVFMPPPALSQRMGRSSDHGAHIDELVHDAPDERAALSLSDCFDSLLRGTSPLWSRLPTDWLARVRSPEWRAQRRLVWYAIALYPLRDLYIQAKKQPAWAGAVTLSAGLKLGHRTTKDPVTSLVRAASLLTRPRLARFVPAPCLTRRSTIGLLLRHHDVSQPKMDVALDNALLVALLYDLATHGLDTPEAAAIVDEHAAFWAYSPRRSAATCAC</sequence>
<evidence type="ECO:0000313" key="8">
    <source>
        <dbReference type="EMBL" id="AYO43595.1"/>
    </source>
</evidence>
<accession>A0A3G2S690</accession>
<dbReference type="GO" id="GO:0052927">
    <property type="term" value="F:CC tRNA cytidylyltransferase activity"/>
    <property type="evidence" value="ECO:0007669"/>
    <property type="project" value="TreeGrafter"/>
</dbReference>
<evidence type="ECO:0000256" key="1">
    <source>
        <dbReference type="ARBA" id="ARBA00007265"/>
    </source>
</evidence>
<keyword evidence="2 5" id="KW-0808">Transferase</keyword>
<protein>
    <submittedName>
        <fullName evidence="8">CCA tRNA nucleotidyltransferase, mitochondrial</fullName>
        <ecNumber evidence="8">2.7.7.72</ecNumber>
    </submittedName>
</protein>
<dbReference type="Proteomes" id="UP000269793">
    <property type="component" value="Chromosome IV"/>
</dbReference>
<evidence type="ECO:0000259" key="6">
    <source>
        <dbReference type="Pfam" id="PF01743"/>
    </source>
</evidence>
<dbReference type="GO" id="GO:0001680">
    <property type="term" value="P:tRNA 3'-terminal CCA addition"/>
    <property type="evidence" value="ECO:0007669"/>
    <property type="project" value="TreeGrafter"/>
</dbReference>
<dbReference type="Gene3D" id="3.30.460.10">
    <property type="entry name" value="Beta Polymerase, domain 2"/>
    <property type="match status" value="1"/>
</dbReference>
<evidence type="ECO:0000259" key="7">
    <source>
        <dbReference type="Pfam" id="PF12627"/>
    </source>
</evidence>
<comment type="similarity">
    <text evidence="1 5">Belongs to the tRNA nucleotidyltransferase/poly(A) polymerase family.</text>
</comment>
<dbReference type="InterPro" id="IPR002646">
    <property type="entry name" value="PolA_pol_head_dom"/>
</dbReference>
<feature type="domain" description="Poly A polymerase head" evidence="6">
    <location>
        <begin position="65"/>
        <end position="220"/>
    </location>
</feature>
<keyword evidence="9" id="KW-1185">Reference proteome</keyword>
<dbReference type="GO" id="GO:0004810">
    <property type="term" value="F:CCA tRNA nucleotidyltransferase activity"/>
    <property type="evidence" value="ECO:0007669"/>
    <property type="project" value="UniProtKB-EC"/>
</dbReference>
<dbReference type="EC" id="2.7.7.72" evidence="8"/>
<dbReference type="CDD" id="cd05398">
    <property type="entry name" value="NT_ClassII-CCAase"/>
    <property type="match status" value="1"/>
</dbReference>
<keyword evidence="3" id="KW-0547">Nucleotide-binding</keyword>
<dbReference type="STRING" id="425264.A0A3G2S690"/>
<dbReference type="SUPFAM" id="SSF81891">
    <property type="entry name" value="Poly A polymerase C-terminal region-like"/>
    <property type="match status" value="1"/>
</dbReference>
<gene>
    <name evidence="8" type="primary">CCA1</name>
    <name evidence="8" type="ORF">DNF11_2645</name>
</gene>